<dbReference type="EMBL" id="QEKI01000003">
    <property type="protein sequence ID" value="PVY42415.1"/>
    <property type="molecule type" value="Genomic_DNA"/>
</dbReference>
<reference evidence="1 2" key="1">
    <citation type="submission" date="2018-04" db="EMBL/GenBank/DDBJ databases">
        <title>Genomic Encyclopedia of Type Strains, Phase IV (KMG-IV): sequencing the most valuable type-strain genomes for metagenomic binning, comparative biology and taxonomic classification.</title>
        <authorList>
            <person name="Goeker M."/>
        </authorList>
    </citation>
    <scope>NUCLEOTIDE SEQUENCE [LARGE SCALE GENOMIC DNA]</scope>
    <source>
        <strain evidence="1 2">DSM 100231</strain>
    </source>
</reference>
<name>A0A2U1B161_9BACT</name>
<accession>A0A2U1B161</accession>
<protein>
    <submittedName>
        <fullName evidence="1">Uncharacterized protein</fullName>
    </submittedName>
</protein>
<sequence length="47" mass="5424">MVQQWGMGRAAETGLTYTYTYTYTFLGTALKQKEACITCRPLLNKDW</sequence>
<dbReference type="Proteomes" id="UP000245466">
    <property type="component" value="Unassembled WGS sequence"/>
</dbReference>
<organism evidence="1 2">
    <name type="scientific">Pontibacter virosus</name>
    <dbReference type="NCBI Taxonomy" id="1765052"/>
    <lineage>
        <taxon>Bacteria</taxon>
        <taxon>Pseudomonadati</taxon>
        <taxon>Bacteroidota</taxon>
        <taxon>Cytophagia</taxon>
        <taxon>Cytophagales</taxon>
        <taxon>Hymenobacteraceae</taxon>
        <taxon>Pontibacter</taxon>
    </lineage>
</organism>
<gene>
    <name evidence="1" type="ORF">C8E01_103282</name>
</gene>
<proteinExistence type="predicted"/>
<evidence type="ECO:0000313" key="2">
    <source>
        <dbReference type="Proteomes" id="UP000245466"/>
    </source>
</evidence>
<comment type="caution">
    <text evidence="1">The sequence shown here is derived from an EMBL/GenBank/DDBJ whole genome shotgun (WGS) entry which is preliminary data.</text>
</comment>
<dbReference type="AlphaFoldDB" id="A0A2U1B161"/>
<keyword evidence="2" id="KW-1185">Reference proteome</keyword>
<evidence type="ECO:0000313" key="1">
    <source>
        <dbReference type="EMBL" id="PVY42415.1"/>
    </source>
</evidence>